<sequence length="201" mass="22826">MGKSVISTSFIPQTKPLFVEVHSQELTTDELLQLHEQQRKEVMKEVSSGEVVDEEPREQQSSITINYMLKSLESVSAYVAKYLPEKVVAVRSTNLFNHFRNILKRRQKQTSMDKFVVRRKFDPKESESEPSVAPEFWLCSVTIQHKSCEKAQKGSGGLALTPIDNPWLQVQLEEEEADELPSYSNPISSPVCQFVAPVIIS</sequence>
<evidence type="ECO:0000313" key="2">
    <source>
        <dbReference type="Proteomes" id="UP001208570"/>
    </source>
</evidence>
<gene>
    <name evidence="1" type="ORF">LSH36_1009g01003</name>
</gene>
<evidence type="ECO:0000313" key="1">
    <source>
        <dbReference type="EMBL" id="KAK2141980.1"/>
    </source>
</evidence>
<comment type="caution">
    <text evidence="1">The sequence shown here is derived from an EMBL/GenBank/DDBJ whole genome shotgun (WGS) entry which is preliminary data.</text>
</comment>
<dbReference type="Proteomes" id="UP001208570">
    <property type="component" value="Unassembled WGS sequence"/>
</dbReference>
<dbReference type="EMBL" id="JAODUP010001009">
    <property type="protein sequence ID" value="KAK2141980.1"/>
    <property type="molecule type" value="Genomic_DNA"/>
</dbReference>
<dbReference type="AlphaFoldDB" id="A0AAD9IXP5"/>
<keyword evidence="2" id="KW-1185">Reference proteome</keyword>
<organism evidence="1 2">
    <name type="scientific">Paralvinella palmiformis</name>
    <dbReference type="NCBI Taxonomy" id="53620"/>
    <lineage>
        <taxon>Eukaryota</taxon>
        <taxon>Metazoa</taxon>
        <taxon>Spiralia</taxon>
        <taxon>Lophotrochozoa</taxon>
        <taxon>Annelida</taxon>
        <taxon>Polychaeta</taxon>
        <taxon>Sedentaria</taxon>
        <taxon>Canalipalpata</taxon>
        <taxon>Terebellida</taxon>
        <taxon>Terebelliformia</taxon>
        <taxon>Alvinellidae</taxon>
        <taxon>Paralvinella</taxon>
    </lineage>
</organism>
<protein>
    <submittedName>
        <fullName evidence="1">Uncharacterized protein</fullName>
    </submittedName>
</protein>
<reference evidence="1" key="1">
    <citation type="journal article" date="2023" name="Mol. Biol. Evol.">
        <title>Third-Generation Sequencing Reveals the Adaptive Role of the Epigenome in Three Deep-Sea Polychaetes.</title>
        <authorList>
            <person name="Perez M."/>
            <person name="Aroh O."/>
            <person name="Sun Y."/>
            <person name="Lan Y."/>
            <person name="Juniper S.K."/>
            <person name="Young C.R."/>
            <person name="Angers B."/>
            <person name="Qian P.Y."/>
        </authorList>
    </citation>
    <scope>NUCLEOTIDE SEQUENCE</scope>
    <source>
        <strain evidence="1">P08H-3</strain>
    </source>
</reference>
<name>A0AAD9IXP5_9ANNE</name>
<proteinExistence type="predicted"/>
<accession>A0AAD9IXP5</accession>